<comment type="caution">
    <text evidence="1">The sequence shown here is derived from an EMBL/GenBank/DDBJ whole genome shotgun (WGS) entry which is preliminary data.</text>
</comment>
<dbReference type="RefSeq" id="WP_195371565.1">
    <property type="nucleotide sequence ID" value="NZ_JADPAO010000009.1"/>
</dbReference>
<organism evidence="1 2">
    <name type="scientific">Agathobacter rectalis</name>
    <dbReference type="NCBI Taxonomy" id="39491"/>
    <lineage>
        <taxon>Bacteria</taxon>
        <taxon>Bacillati</taxon>
        <taxon>Bacillota</taxon>
        <taxon>Clostridia</taxon>
        <taxon>Lachnospirales</taxon>
        <taxon>Lachnospiraceae</taxon>
        <taxon>Agathobacter</taxon>
    </lineage>
</organism>
<accession>A0AAP3Q1T0</accession>
<dbReference type="AlphaFoldDB" id="A0AAP3Q1T0"/>
<sequence length="125" mass="14065">MNVEELVERAKAFSKKHGVPITKNEFEGTVDDPVPPLPYIVYLLSHETGRGADGLNNLKAQDIDFELYTAEDNQERKDLAAAFEAEVVPDVEYDMYLAPIPDEECYQTAYEIKGLLTKTKGVNRV</sequence>
<name>A0AAP3Q1T0_9FIRM</name>
<proteinExistence type="predicted"/>
<dbReference type="EMBL" id="JAQLYE010000006">
    <property type="protein sequence ID" value="MDB8017297.1"/>
    <property type="molecule type" value="Genomic_DNA"/>
</dbReference>
<evidence type="ECO:0000313" key="2">
    <source>
        <dbReference type="Proteomes" id="UP001212823"/>
    </source>
</evidence>
<dbReference type="Proteomes" id="UP001212823">
    <property type="component" value="Unassembled WGS sequence"/>
</dbReference>
<protein>
    <submittedName>
        <fullName evidence="1">Uncharacterized protein</fullName>
    </submittedName>
</protein>
<evidence type="ECO:0000313" key="1">
    <source>
        <dbReference type="EMBL" id="MDB8017297.1"/>
    </source>
</evidence>
<gene>
    <name evidence="1" type="ORF">PNE45_04540</name>
</gene>
<reference evidence="1" key="1">
    <citation type="submission" date="2023-01" db="EMBL/GenBank/DDBJ databases">
        <title>Human gut microbiome strain richness.</title>
        <authorList>
            <person name="Chen-Liaw A."/>
        </authorList>
    </citation>
    <scope>NUCLEOTIDE SEQUENCE</scope>
    <source>
        <strain evidence="1">1001283st1_D2_1001283B150209_150212</strain>
    </source>
</reference>